<dbReference type="Pfam" id="PF01381">
    <property type="entry name" value="HTH_3"/>
    <property type="match status" value="1"/>
</dbReference>
<name>A0A239IT13_9ACTN</name>
<dbReference type="GO" id="GO:0003700">
    <property type="term" value="F:DNA-binding transcription factor activity"/>
    <property type="evidence" value="ECO:0007669"/>
    <property type="project" value="TreeGrafter"/>
</dbReference>
<dbReference type="PROSITE" id="PS50943">
    <property type="entry name" value="HTH_CROC1"/>
    <property type="match status" value="1"/>
</dbReference>
<proteinExistence type="predicted"/>
<dbReference type="CDD" id="cd00093">
    <property type="entry name" value="HTH_XRE"/>
    <property type="match status" value="1"/>
</dbReference>
<dbReference type="Gene3D" id="1.10.260.40">
    <property type="entry name" value="lambda repressor-like DNA-binding domains"/>
    <property type="match status" value="1"/>
</dbReference>
<accession>A0A239IT13</accession>
<sequence length="453" mass="48402">MPSQGTIGDRVRGLRLSRRMSQAQLAGPDLSDSYVSLIESGKRTPTPVVARLLAERLGCTTEFLLHGIEPRQRIDTELGLRHAELELYHGDPAVAAERFGEIVKVAGEENAMLAAHARLGRARSLESQGRIGPAVEAFERLRREAAAHPERLADLPLTVALSRCYQRAGDTLRAYDLAVHALAQVNRLGLAQGEIAVDLAASLVESEAARKPNSQAMSYARHVLSVNGVPAELNRTAEVQALWQASITAAEGEDSALAVHLADDALATGRPARMAFRLALIAMDWARLTASIGGESLDEAHEFATVASKVFAAFPEHVHEHAKSHVVLAYVQLRSGDVEGAANLAGSALDVLRDQPGTAFGATAHLVLAEVALTRGDTNVAAILQSAREVLGDQPYDLSGPDREVARVWRELGDLYGRIGAGDEQMSAYRRALEAAGVRGAMVGVTVDSALVR</sequence>
<protein>
    <submittedName>
        <fullName evidence="3">Transcriptional regulator, contains XRE-family HTH domain</fullName>
    </submittedName>
</protein>
<dbReference type="AlphaFoldDB" id="A0A239IT13"/>
<dbReference type="PANTHER" id="PTHR46797:SF1">
    <property type="entry name" value="METHYLPHOSPHONATE SYNTHASE"/>
    <property type="match status" value="1"/>
</dbReference>
<dbReference type="InterPro" id="IPR010982">
    <property type="entry name" value="Lambda_DNA-bd_dom_sf"/>
</dbReference>
<feature type="domain" description="HTH cro/C1-type" evidence="2">
    <location>
        <begin position="11"/>
        <end position="64"/>
    </location>
</feature>
<evidence type="ECO:0000259" key="2">
    <source>
        <dbReference type="PROSITE" id="PS50943"/>
    </source>
</evidence>
<dbReference type="InterPro" id="IPR001387">
    <property type="entry name" value="Cro/C1-type_HTH"/>
</dbReference>
<dbReference type="GO" id="GO:0005829">
    <property type="term" value="C:cytosol"/>
    <property type="evidence" value="ECO:0007669"/>
    <property type="project" value="TreeGrafter"/>
</dbReference>
<evidence type="ECO:0000256" key="1">
    <source>
        <dbReference type="ARBA" id="ARBA00023125"/>
    </source>
</evidence>
<dbReference type="SUPFAM" id="SSF48452">
    <property type="entry name" value="TPR-like"/>
    <property type="match status" value="1"/>
</dbReference>
<dbReference type="SUPFAM" id="SSF47413">
    <property type="entry name" value="lambda repressor-like DNA-binding domains"/>
    <property type="match status" value="1"/>
</dbReference>
<keyword evidence="4" id="KW-1185">Reference proteome</keyword>
<gene>
    <name evidence="3" type="ORF">SAMN05216276_1020108</name>
</gene>
<organism evidence="3 4">
    <name type="scientific">Streptosporangium subroseum</name>
    <dbReference type="NCBI Taxonomy" id="106412"/>
    <lineage>
        <taxon>Bacteria</taxon>
        <taxon>Bacillati</taxon>
        <taxon>Actinomycetota</taxon>
        <taxon>Actinomycetes</taxon>
        <taxon>Streptosporangiales</taxon>
        <taxon>Streptosporangiaceae</taxon>
        <taxon>Streptosporangium</taxon>
    </lineage>
</organism>
<dbReference type="InterPro" id="IPR050807">
    <property type="entry name" value="TransReg_Diox_bact_type"/>
</dbReference>
<reference evidence="3 4" key="1">
    <citation type="submission" date="2017-06" db="EMBL/GenBank/DDBJ databases">
        <authorList>
            <person name="Kim H.J."/>
            <person name="Triplett B.A."/>
        </authorList>
    </citation>
    <scope>NUCLEOTIDE SEQUENCE [LARGE SCALE GENOMIC DNA]</scope>
    <source>
        <strain evidence="3 4">CGMCC 4.2132</strain>
    </source>
</reference>
<dbReference type="EMBL" id="FZOD01000020">
    <property type="protein sequence ID" value="SNS96685.1"/>
    <property type="molecule type" value="Genomic_DNA"/>
</dbReference>
<keyword evidence="1" id="KW-0238">DNA-binding</keyword>
<dbReference type="Proteomes" id="UP000198282">
    <property type="component" value="Unassembled WGS sequence"/>
</dbReference>
<dbReference type="SMART" id="SM00530">
    <property type="entry name" value="HTH_XRE"/>
    <property type="match status" value="1"/>
</dbReference>
<dbReference type="Gene3D" id="1.25.40.10">
    <property type="entry name" value="Tetratricopeptide repeat domain"/>
    <property type="match status" value="1"/>
</dbReference>
<dbReference type="RefSeq" id="WP_089209102.1">
    <property type="nucleotide sequence ID" value="NZ_FZOD01000020.1"/>
</dbReference>
<evidence type="ECO:0000313" key="4">
    <source>
        <dbReference type="Proteomes" id="UP000198282"/>
    </source>
</evidence>
<dbReference type="PANTHER" id="PTHR46797">
    <property type="entry name" value="HTH-TYPE TRANSCRIPTIONAL REGULATOR"/>
    <property type="match status" value="1"/>
</dbReference>
<dbReference type="InterPro" id="IPR011990">
    <property type="entry name" value="TPR-like_helical_dom_sf"/>
</dbReference>
<dbReference type="GO" id="GO:0003677">
    <property type="term" value="F:DNA binding"/>
    <property type="evidence" value="ECO:0007669"/>
    <property type="project" value="UniProtKB-KW"/>
</dbReference>
<dbReference type="OrthoDB" id="3675359at2"/>
<evidence type="ECO:0000313" key="3">
    <source>
        <dbReference type="EMBL" id="SNS96685.1"/>
    </source>
</evidence>